<gene>
    <name evidence="2" type="ORF">G6F64_004672</name>
</gene>
<keyword evidence="3" id="KW-1185">Reference proteome</keyword>
<evidence type="ECO:0000256" key="1">
    <source>
        <dbReference type="SAM" id="Phobius"/>
    </source>
</evidence>
<accession>A0A9P6XC90</accession>
<keyword evidence="1" id="KW-1133">Transmembrane helix</keyword>
<evidence type="ECO:0000313" key="2">
    <source>
        <dbReference type="EMBL" id="KAG1310280.1"/>
    </source>
</evidence>
<proteinExistence type="predicted"/>
<dbReference type="Proteomes" id="UP000716291">
    <property type="component" value="Unassembled WGS sequence"/>
</dbReference>
<organism evidence="2 3">
    <name type="scientific">Rhizopus oryzae</name>
    <name type="common">Mucormycosis agent</name>
    <name type="synonym">Rhizopus arrhizus var. delemar</name>
    <dbReference type="NCBI Taxonomy" id="64495"/>
    <lineage>
        <taxon>Eukaryota</taxon>
        <taxon>Fungi</taxon>
        <taxon>Fungi incertae sedis</taxon>
        <taxon>Mucoromycota</taxon>
        <taxon>Mucoromycotina</taxon>
        <taxon>Mucoromycetes</taxon>
        <taxon>Mucorales</taxon>
        <taxon>Mucorineae</taxon>
        <taxon>Rhizopodaceae</taxon>
        <taxon>Rhizopus</taxon>
    </lineage>
</organism>
<name>A0A9P6XC90_RHIOR</name>
<dbReference type="AlphaFoldDB" id="A0A9P6XC90"/>
<comment type="caution">
    <text evidence="2">The sequence shown here is derived from an EMBL/GenBank/DDBJ whole genome shotgun (WGS) entry which is preliminary data.</text>
</comment>
<reference evidence="2" key="1">
    <citation type="journal article" date="2020" name="Microb. Genom.">
        <title>Genetic diversity of clinical and environmental Mucorales isolates obtained from an investigation of mucormycosis cases among solid organ transplant recipients.</title>
        <authorList>
            <person name="Nguyen M.H."/>
            <person name="Kaul D."/>
            <person name="Muto C."/>
            <person name="Cheng S.J."/>
            <person name="Richter R.A."/>
            <person name="Bruno V.M."/>
            <person name="Liu G."/>
            <person name="Beyhan S."/>
            <person name="Sundermann A.J."/>
            <person name="Mounaud S."/>
            <person name="Pasculle A.W."/>
            <person name="Nierman W.C."/>
            <person name="Driscoll E."/>
            <person name="Cumbie R."/>
            <person name="Clancy C.J."/>
            <person name="Dupont C.L."/>
        </authorList>
    </citation>
    <scope>NUCLEOTIDE SEQUENCE</scope>
    <source>
        <strain evidence="2">GL11</strain>
    </source>
</reference>
<sequence length="295" mass="33797">MSSIATKTITRRIHPTRTFTSYYTFTTTATQLATFISLPTQMMTHPPIKGWEHQMSRNWPILFAFAIIGVLAILGLLAYLPWIFCRRSSSRKLALDGTEKSPKEPFMPYMLPWVPDSLPENEKPEGLAGISRHLQPPIQQEQPTFVPIHTSLNLVPRSEILNDPERRRGVDEVDLWEKKRCVRWQAPRSVTVLEKLPLERECSSESASGQSYSQSSTINMQQTATIPFTHQNHSQPEISKQNEHAGSTMTEKEEYNAFHISDSSRDIQCVRQTMNESKTEISNSQWLEFTISKSF</sequence>
<dbReference type="EMBL" id="JAANQT010000527">
    <property type="protein sequence ID" value="KAG1310280.1"/>
    <property type="molecule type" value="Genomic_DNA"/>
</dbReference>
<evidence type="ECO:0000313" key="3">
    <source>
        <dbReference type="Proteomes" id="UP000716291"/>
    </source>
</evidence>
<protein>
    <submittedName>
        <fullName evidence="2">Uncharacterized protein</fullName>
    </submittedName>
</protein>
<keyword evidence="1" id="KW-0472">Membrane</keyword>
<keyword evidence="1" id="KW-0812">Transmembrane</keyword>
<feature type="transmembrane region" description="Helical" evidence="1">
    <location>
        <begin position="21"/>
        <end position="39"/>
    </location>
</feature>
<feature type="transmembrane region" description="Helical" evidence="1">
    <location>
        <begin position="59"/>
        <end position="84"/>
    </location>
</feature>